<sequence length="156" mass="16850">MATVWTDAGLEYMAQAFTDSSGLGGPPEAVEFRIGEGGWETVAAVQVPKTPDPTRTTLDCQGPDVAIWVGLQSDFYFSVALTPGVDVTRAGKVITAVARVELADANDDGHGNDPEFWEAGLFLADGTMLAYSTFPRQIKNNTRILRHTFTLTLQRA</sequence>
<accession>A0A6J5S3X4</accession>
<proteinExistence type="predicted"/>
<dbReference type="EMBL" id="LR797331">
    <property type="protein sequence ID" value="CAB4203529.1"/>
    <property type="molecule type" value="Genomic_DNA"/>
</dbReference>
<name>A0A6J5S3X4_9CAUD</name>
<gene>
    <name evidence="1" type="ORF">UFOVP1382_143</name>
</gene>
<evidence type="ECO:0000313" key="1">
    <source>
        <dbReference type="EMBL" id="CAB4203529.1"/>
    </source>
</evidence>
<protein>
    <submittedName>
        <fullName evidence="1">Uncharacterized protein</fullName>
    </submittedName>
</protein>
<organism evidence="1">
    <name type="scientific">uncultured Caudovirales phage</name>
    <dbReference type="NCBI Taxonomy" id="2100421"/>
    <lineage>
        <taxon>Viruses</taxon>
        <taxon>Duplodnaviria</taxon>
        <taxon>Heunggongvirae</taxon>
        <taxon>Uroviricota</taxon>
        <taxon>Caudoviricetes</taxon>
        <taxon>Peduoviridae</taxon>
        <taxon>Maltschvirus</taxon>
        <taxon>Maltschvirus maltsch</taxon>
    </lineage>
</organism>
<reference evidence="1" key="1">
    <citation type="submission" date="2020-05" db="EMBL/GenBank/DDBJ databases">
        <authorList>
            <person name="Chiriac C."/>
            <person name="Salcher M."/>
            <person name="Ghai R."/>
            <person name="Kavagutti S V."/>
        </authorList>
    </citation>
    <scope>NUCLEOTIDE SEQUENCE</scope>
</reference>